<evidence type="ECO:0000313" key="8">
    <source>
        <dbReference type="EMBL" id="MBB5271131.1"/>
    </source>
</evidence>
<dbReference type="RefSeq" id="WP_343060655.1">
    <property type="nucleotide sequence ID" value="NZ_BAABEW010000017.1"/>
</dbReference>
<dbReference type="Pfam" id="PF00970">
    <property type="entry name" value="FAD_binding_6"/>
    <property type="match status" value="1"/>
</dbReference>
<keyword evidence="3" id="KW-0408">Iron</keyword>
<dbReference type="GO" id="GO:0022904">
    <property type="term" value="P:respiratory electron transport chain"/>
    <property type="evidence" value="ECO:0007669"/>
    <property type="project" value="InterPro"/>
</dbReference>
<feature type="domain" description="2Fe-2S ferredoxin-type" evidence="6">
    <location>
        <begin position="296"/>
        <end position="386"/>
    </location>
</feature>
<dbReference type="Proteomes" id="UP000532440">
    <property type="component" value="Unassembled WGS sequence"/>
</dbReference>
<sequence length="631" mass="70075">MLKQIQKLGQWVFLRFEAVGNRVFGDRLNPMYYLGTISYWMFWIVVASGLYLYAFYETGLQTTYSSMERITSGQWFAGGILRSVHRYASDAMVLTMLLHMLRHFVFDRYRSFRAFSWVSGVVVLWLVYASGINGFMLPWDQLAQFVVVATTEWMDALPVFNGILTRNFISPEAVSDRLFSLLSFLHIGIPLVMLLALWIHTQRVPRAALVPPRRLAIGLVLMLVALALVKPVVSGPPANLATTPQTVSFDWFYLTVYPLIYAWDPIKLWLAVGGATLLLVALPWLPPKRAGKGAPMQMTVHPGRISAPVRDGETLLDAGLRAGIALPYECRSGGCGVCKATMIGGEVEMTGYQASALSEQERLAGRILLCCACAKSDVEFEYEEDAARRGTEIREYAARIERLDPIGHDVMLLALRLPEGERIAFEAGQYINVILDGGERRSYSFTGPSGSTGTIELHVRLVPGGRFTTALFETMKVGDSVRFEGPVGSFTLHEPSDKPLIFVAGATGFAPVKSLLEQAFILGIERPLILYWGVRSRRDLYMAELPERWAQEHPNFRFVPVLSEPSPEDRWKGRIGLVHEAILADHPDLSGYAVYACGSVRMVEAARPAFVAQGLSEDACFSDAFVPAGGR</sequence>
<dbReference type="Pfam" id="PF00111">
    <property type="entry name" value="Fer2"/>
    <property type="match status" value="1"/>
</dbReference>
<evidence type="ECO:0000259" key="7">
    <source>
        <dbReference type="PROSITE" id="PS51384"/>
    </source>
</evidence>
<dbReference type="GO" id="GO:0009055">
    <property type="term" value="F:electron transfer activity"/>
    <property type="evidence" value="ECO:0007669"/>
    <property type="project" value="InterPro"/>
</dbReference>
<dbReference type="InterPro" id="IPR006058">
    <property type="entry name" value="2Fe2S_fd_BS"/>
</dbReference>
<feature type="domain" description="FAD-binding FR-type" evidence="7">
    <location>
        <begin position="393"/>
        <end position="493"/>
    </location>
</feature>
<proteinExistence type="predicted"/>
<dbReference type="InterPro" id="IPR016174">
    <property type="entry name" value="Di-haem_cyt_TM"/>
</dbReference>
<dbReference type="Gene3D" id="1.20.810.10">
    <property type="entry name" value="Cytochrome Bc1 Complex, Chain C"/>
    <property type="match status" value="1"/>
</dbReference>
<evidence type="ECO:0000256" key="3">
    <source>
        <dbReference type="ARBA" id="ARBA00022714"/>
    </source>
</evidence>
<dbReference type="PROSITE" id="PS51085">
    <property type="entry name" value="2FE2S_FER_2"/>
    <property type="match status" value="1"/>
</dbReference>
<keyword evidence="4" id="KW-0472">Membrane</keyword>
<dbReference type="Gene3D" id="3.40.50.80">
    <property type="entry name" value="Nucleotide-binding domain of ferredoxin-NADP reductase (FNR) module"/>
    <property type="match status" value="1"/>
</dbReference>
<feature type="transmembrane region" description="Helical" evidence="4">
    <location>
        <begin position="266"/>
        <end position="285"/>
    </location>
</feature>
<dbReference type="SUPFAM" id="SSF54292">
    <property type="entry name" value="2Fe-2S ferredoxin-like"/>
    <property type="match status" value="1"/>
</dbReference>
<keyword evidence="4" id="KW-0812">Transmembrane</keyword>
<dbReference type="GO" id="GO:0016491">
    <property type="term" value="F:oxidoreductase activity"/>
    <property type="evidence" value="ECO:0007669"/>
    <property type="project" value="InterPro"/>
</dbReference>
<organism evidence="8 9">
    <name type="scientific">Quisquiliibacterium transsilvanicum</name>
    <dbReference type="NCBI Taxonomy" id="1549638"/>
    <lineage>
        <taxon>Bacteria</taxon>
        <taxon>Pseudomonadati</taxon>
        <taxon>Pseudomonadota</taxon>
        <taxon>Betaproteobacteria</taxon>
        <taxon>Burkholderiales</taxon>
        <taxon>Burkholderiaceae</taxon>
        <taxon>Quisquiliibacterium</taxon>
    </lineage>
</organism>
<evidence type="ECO:0000259" key="5">
    <source>
        <dbReference type="PROSITE" id="PS51002"/>
    </source>
</evidence>
<feature type="transmembrane region" description="Helical" evidence="4">
    <location>
        <begin position="215"/>
        <end position="233"/>
    </location>
</feature>
<feature type="domain" description="Cytochrome b/b6 N-terminal region profile" evidence="5">
    <location>
        <begin position="8"/>
        <end position="213"/>
    </location>
</feature>
<dbReference type="InterPro" id="IPR008333">
    <property type="entry name" value="Cbr1-like_FAD-bd_dom"/>
</dbReference>
<reference evidence="8 9" key="1">
    <citation type="submission" date="2020-08" db="EMBL/GenBank/DDBJ databases">
        <title>Genomic Encyclopedia of Type Strains, Phase IV (KMG-IV): sequencing the most valuable type-strain genomes for metagenomic binning, comparative biology and taxonomic classification.</title>
        <authorList>
            <person name="Goeker M."/>
        </authorList>
    </citation>
    <scope>NUCLEOTIDE SEQUENCE [LARGE SCALE GENOMIC DNA]</scope>
    <source>
        <strain evidence="8 9">DSM 29781</strain>
    </source>
</reference>
<dbReference type="InterPro" id="IPR001041">
    <property type="entry name" value="2Fe-2S_ferredoxin-type"/>
</dbReference>
<dbReference type="InterPro" id="IPR005797">
    <property type="entry name" value="Cyt_b/b6_N"/>
</dbReference>
<dbReference type="PROSITE" id="PS51384">
    <property type="entry name" value="FAD_FR"/>
    <property type="match status" value="1"/>
</dbReference>
<dbReference type="GO" id="GO:0051537">
    <property type="term" value="F:2 iron, 2 sulfur cluster binding"/>
    <property type="evidence" value="ECO:0007669"/>
    <property type="project" value="UniProtKB-KW"/>
</dbReference>
<keyword evidence="9" id="KW-1185">Reference proteome</keyword>
<evidence type="ECO:0000259" key="6">
    <source>
        <dbReference type="PROSITE" id="PS51085"/>
    </source>
</evidence>
<comment type="subunit">
    <text evidence="2">The main subunits of complex b-c1 are: cytochrome b, cytochrome c1 and the Rieske protein.</text>
</comment>
<dbReference type="PROSITE" id="PS00197">
    <property type="entry name" value="2FE2S_FER_1"/>
    <property type="match status" value="1"/>
</dbReference>
<feature type="transmembrane region" description="Helical" evidence="4">
    <location>
        <begin position="178"/>
        <end position="199"/>
    </location>
</feature>
<dbReference type="InterPro" id="IPR036010">
    <property type="entry name" value="2Fe-2S_ferredoxin-like_sf"/>
</dbReference>
<keyword evidence="4" id="KW-1133">Transmembrane helix</keyword>
<protein>
    <submittedName>
        <fullName evidence="8">NAD(P)H-flavin reductase</fullName>
    </submittedName>
</protein>
<dbReference type="Pfam" id="PF00033">
    <property type="entry name" value="Cytochrome_B"/>
    <property type="match status" value="1"/>
</dbReference>
<dbReference type="SUPFAM" id="SSF52343">
    <property type="entry name" value="Ferredoxin reductase-like, C-terminal NADP-linked domain"/>
    <property type="match status" value="1"/>
</dbReference>
<dbReference type="SUPFAM" id="SSF81342">
    <property type="entry name" value="Transmembrane di-heme cytochromes"/>
    <property type="match status" value="1"/>
</dbReference>
<dbReference type="InterPro" id="IPR050415">
    <property type="entry name" value="MRET"/>
</dbReference>
<comment type="caution">
    <text evidence="8">The sequence shown here is derived from an EMBL/GenBank/DDBJ whole genome shotgun (WGS) entry which is preliminary data.</text>
</comment>
<accession>A0A7W8HGQ5</accession>
<dbReference type="InterPro" id="IPR039261">
    <property type="entry name" value="FNR_nucleotide-bd"/>
</dbReference>
<dbReference type="Gene3D" id="2.40.30.10">
    <property type="entry name" value="Translation factors"/>
    <property type="match status" value="1"/>
</dbReference>
<dbReference type="PROSITE" id="PS51002">
    <property type="entry name" value="CYTB_NTER"/>
    <property type="match status" value="1"/>
</dbReference>
<dbReference type="PANTHER" id="PTHR47354:SF5">
    <property type="entry name" value="PROTEIN RFBI"/>
    <property type="match status" value="1"/>
</dbReference>
<keyword evidence="3" id="KW-0001">2Fe-2S</keyword>
<dbReference type="Gene3D" id="3.10.20.30">
    <property type="match status" value="1"/>
</dbReference>
<dbReference type="SUPFAM" id="SSF63380">
    <property type="entry name" value="Riboflavin synthase domain-like"/>
    <property type="match status" value="1"/>
</dbReference>
<feature type="transmembrane region" description="Helical" evidence="4">
    <location>
        <begin position="32"/>
        <end position="56"/>
    </location>
</feature>
<dbReference type="AlphaFoldDB" id="A0A7W8HGQ5"/>
<name>A0A7W8HGQ5_9BURK</name>
<gene>
    <name evidence="8" type="ORF">HNQ70_001135</name>
</gene>
<keyword evidence="3" id="KW-0479">Metal-binding</keyword>
<keyword evidence="3" id="KW-0411">Iron-sulfur</keyword>
<dbReference type="InterPro" id="IPR017938">
    <property type="entry name" value="Riboflavin_synthase-like_b-brl"/>
</dbReference>
<dbReference type="Pfam" id="PF00175">
    <property type="entry name" value="NAD_binding_1"/>
    <property type="match status" value="1"/>
</dbReference>
<dbReference type="InterPro" id="IPR001433">
    <property type="entry name" value="OxRdtase_FAD/NAD-bd"/>
</dbReference>
<dbReference type="CDD" id="cd06189">
    <property type="entry name" value="flavin_oxioreductase"/>
    <property type="match status" value="1"/>
</dbReference>
<dbReference type="EMBL" id="JACHGB010000002">
    <property type="protein sequence ID" value="MBB5271131.1"/>
    <property type="molecule type" value="Genomic_DNA"/>
</dbReference>
<dbReference type="InterPro" id="IPR027387">
    <property type="entry name" value="Cytb/b6-like_sf"/>
</dbReference>
<evidence type="ECO:0000313" key="9">
    <source>
        <dbReference type="Proteomes" id="UP000532440"/>
    </source>
</evidence>
<evidence type="ECO:0000256" key="2">
    <source>
        <dbReference type="ARBA" id="ARBA00011649"/>
    </source>
</evidence>
<dbReference type="InterPro" id="IPR017927">
    <property type="entry name" value="FAD-bd_FR_type"/>
</dbReference>
<dbReference type="PANTHER" id="PTHR47354">
    <property type="entry name" value="NADH OXIDOREDUCTASE HCR"/>
    <property type="match status" value="1"/>
</dbReference>
<evidence type="ECO:0000256" key="1">
    <source>
        <dbReference type="ARBA" id="ARBA00001974"/>
    </source>
</evidence>
<dbReference type="CDD" id="cd00207">
    <property type="entry name" value="fer2"/>
    <property type="match status" value="1"/>
</dbReference>
<feature type="transmembrane region" description="Helical" evidence="4">
    <location>
        <begin position="117"/>
        <end position="137"/>
    </location>
</feature>
<dbReference type="PRINTS" id="PR00410">
    <property type="entry name" value="PHEHYDRXLASE"/>
</dbReference>
<comment type="cofactor">
    <cofactor evidence="1">
        <name>FAD</name>
        <dbReference type="ChEBI" id="CHEBI:57692"/>
    </cofactor>
</comment>
<dbReference type="InterPro" id="IPR012675">
    <property type="entry name" value="Beta-grasp_dom_sf"/>
</dbReference>
<dbReference type="GO" id="GO:0016020">
    <property type="term" value="C:membrane"/>
    <property type="evidence" value="ECO:0007669"/>
    <property type="project" value="InterPro"/>
</dbReference>
<evidence type="ECO:0000256" key="4">
    <source>
        <dbReference type="SAM" id="Phobius"/>
    </source>
</evidence>